<organism evidence="5 6">
    <name type="scientific">Paenirhodobacter populi</name>
    <dbReference type="NCBI Taxonomy" id="2306993"/>
    <lineage>
        <taxon>Bacteria</taxon>
        <taxon>Pseudomonadati</taxon>
        <taxon>Pseudomonadota</taxon>
        <taxon>Alphaproteobacteria</taxon>
        <taxon>Rhodobacterales</taxon>
        <taxon>Rhodobacter group</taxon>
        <taxon>Paenirhodobacter</taxon>
    </lineage>
</organism>
<dbReference type="Gene3D" id="3.90.226.10">
    <property type="entry name" value="2-enoyl-CoA Hydratase, Chain A, domain 1"/>
    <property type="match status" value="1"/>
</dbReference>
<accession>A0A443KEY7</accession>
<feature type="region of interest" description="Disordered" evidence="4">
    <location>
        <begin position="1"/>
        <end position="61"/>
    </location>
</feature>
<sequence length="761" mass="80867">MQAVRACSANSGAIPTVSGLNESRTRRPTRHPDSRLPPRPEISRNRRQNPPKMRGRTMPKTGNDLIVNGELILSGDVLVDDWVGWMWEEDTFFAPSMVRQALATLGEGRVTVRLNSPGGHVNAGEQIRTMLAGHPGGSRIIVEGQACSAASLIFMAGAERLMSAGSHLMIHDPSGAIWGNPAEGQAAVNALDLAANTYAAVYAAASGRSAEECRAIMKAETWYGPEAAIEAGFADGLAPEGEPLPGSPVVPMPAAATLVAAQAAYMSARDHLRGRIEAAKPDERAARPNRNPAAVSGENPKGNDMSKDTTTAAPPVTTPAPTPAPEEMKAGPAEAVAQERTRMKAIREMAAPHVAAGRIMQADVDALIDDGVSFADAGSKILAKMAANEPPGRTSSPHATITRDEVDTRMQGMIGALMGDTDGPAAQFRGMRVRHLAMELAGQSRGFNDAESIRRGMAATTMTGGAYGVSDFAYITTEVMNRRLQAAYERRAATWQLVTGDALTATDFRELNSVRFGGDFSLKKVRENGEYQEAVLSDEAEGLKIERRGRTIRLTFEAVINDDMGAFNRIPGEFAIAARQMENSMVWALFRDNAKLKSDNKALFHADHKNLAAAGAAITVASVGAGRKAMWEQRAFGTTDKDDFMMVEPDRLIVPPALEVPALQFATATTPNQDGAVNPFKSTLTPGVVPNLGTAAGGSDTAWYLVSSALPPIAHAYLDGYAAPTVQTIEGMNPDAVVMNARHIFGAAANEYRGAYKNAGA</sequence>
<evidence type="ECO:0000256" key="1">
    <source>
        <dbReference type="ARBA" id="ARBA00022670"/>
    </source>
</evidence>
<evidence type="ECO:0000256" key="2">
    <source>
        <dbReference type="ARBA" id="ARBA00022801"/>
    </source>
</evidence>
<dbReference type="GO" id="GO:0009368">
    <property type="term" value="C:endopeptidase Clp complex"/>
    <property type="evidence" value="ECO:0007669"/>
    <property type="project" value="TreeGrafter"/>
</dbReference>
<dbReference type="Pfam" id="PF25209">
    <property type="entry name" value="Phage_capsid_4"/>
    <property type="match status" value="1"/>
</dbReference>
<dbReference type="Proteomes" id="UP000285295">
    <property type="component" value="Unassembled WGS sequence"/>
</dbReference>
<reference evidence="5 6" key="2">
    <citation type="submission" date="2019-01" db="EMBL/GenBank/DDBJ databases">
        <authorList>
            <person name="Li Y."/>
        </authorList>
    </citation>
    <scope>NUCLEOTIDE SEQUENCE [LARGE SCALE GENOMIC DNA]</scope>
    <source>
        <strain evidence="5 6">D19-10-3-21</strain>
    </source>
</reference>
<gene>
    <name evidence="5" type="ORF">D2T31_04955</name>
</gene>
<name>A0A443KEY7_9RHOB</name>
<evidence type="ECO:0000256" key="4">
    <source>
        <dbReference type="SAM" id="MobiDB-lite"/>
    </source>
</evidence>
<dbReference type="PANTHER" id="PTHR10381">
    <property type="entry name" value="ATP-DEPENDENT CLP PROTEASE PROTEOLYTIC SUBUNIT"/>
    <property type="match status" value="1"/>
</dbReference>
<feature type="region of interest" description="Disordered" evidence="4">
    <location>
        <begin position="278"/>
        <end position="338"/>
    </location>
</feature>
<feature type="compositionally biased region" description="Basic and acidic residues" evidence="4">
    <location>
        <begin position="30"/>
        <end position="44"/>
    </location>
</feature>
<dbReference type="PANTHER" id="PTHR10381:SF70">
    <property type="entry name" value="ATP-DEPENDENT CLP PROTEASE PROTEOLYTIC SUBUNIT"/>
    <property type="match status" value="1"/>
</dbReference>
<dbReference type="GO" id="GO:0006515">
    <property type="term" value="P:protein quality control for misfolded or incompletely synthesized proteins"/>
    <property type="evidence" value="ECO:0007669"/>
    <property type="project" value="TreeGrafter"/>
</dbReference>
<feature type="compositionally biased region" description="Polar residues" evidence="4">
    <location>
        <begin position="8"/>
        <end position="22"/>
    </location>
</feature>
<dbReference type="GO" id="GO:0004176">
    <property type="term" value="F:ATP-dependent peptidase activity"/>
    <property type="evidence" value="ECO:0007669"/>
    <property type="project" value="TreeGrafter"/>
</dbReference>
<evidence type="ECO:0000313" key="6">
    <source>
        <dbReference type="Proteomes" id="UP000285295"/>
    </source>
</evidence>
<dbReference type="GO" id="GO:0004252">
    <property type="term" value="F:serine-type endopeptidase activity"/>
    <property type="evidence" value="ECO:0007669"/>
    <property type="project" value="TreeGrafter"/>
</dbReference>
<dbReference type="EMBL" id="SAUX01000004">
    <property type="protein sequence ID" value="RWR31350.1"/>
    <property type="molecule type" value="Genomic_DNA"/>
</dbReference>
<dbReference type="InterPro" id="IPR029045">
    <property type="entry name" value="ClpP/crotonase-like_dom_sf"/>
</dbReference>
<dbReference type="Pfam" id="PF00574">
    <property type="entry name" value="CLP_protease"/>
    <property type="match status" value="1"/>
</dbReference>
<keyword evidence="1" id="KW-0645">Protease</keyword>
<dbReference type="OrthoDB" id="9806592at2"/>
<proteinExistence type="predicted"/>
<comment type="caution">
    <text evidence="5">The sequence shown here is derived from an EMBL/GenBank/DDBJ whole genome shotgun (WGS) entry which is preliminary data.</text>
</comment>
<evidence type="ECO:0008006" key="7">
    <source>
        <dbReference type="Google" id="ProtNLM"/>
    </source>
</evidence>
<dbReference type="InterPro" id="IPR023562">
    <property type="entry name" value="ClpP/TepA"/>
</dbReference>
<reference evidence="5 6" key="1">
    <citation type="submission" date="2019-01" db="EMBL/GenBank/DDBJ databases">
        <title>Sinorhodobacter populi sp. nov. isolated from the symptomatic bark tissue of Populus euramericana canker.</title>
        <authorList>
            <person name="Xu G."/>
        </authorList>
    </citation>
    <scope>NUCLEOTIDE SEQUENCE [LARGE SCALE GENOMIC DNA]</scope>
    <source>
        <strain evidence="5 6">D19-10-3-21</strain>
    </source>
</reference>
<dbReference type="CDD" id="cd07016">
    <property type="entry name" value="S14_ClpP_1"/>
    <property type="match status" value="1"/>
</dbReference>
<dbReference type="GO" id="GO:0051117">
    <property type="term" value="F:ATPase binding"/>
    <property type="evidence" value="ECO:0007669"/>
    <property type="project" value="TreeGrafter"/>
</dbReference>
<dbReference type="SUPFAM" id="SSF52096">
    <property type="entry name" value="ClpP/crotonase"/>
    <property type="match status" value="1"/>
</dbReference>
<evidence type="ECO:0000256" key="3">
    <source>
        <dbReference type="ARBA" id="ARBA00022825"/>
    </source>
</evidence>
<feature type="compositionally biased region" description="Basic residues" evidence="4">
    <location>
        <begin position="45"/>
        <end position="57"/>
    </location>
</feature>
<keyword evidence="3" id="KW-0720">Serine protease</keyword>
<dbReference type="NCBIfam" id="NF045542">
    <property type="entry name" value="Clp_rel_HeadMat"/>
    <property type="match status" value="1"/>
</dbReference>
<dbReference type="AlphaFoldDB" id="A0A443KEY7"/>
<protein>
    <recommendedName>
        <fullName evidence="7">Clp protease ClpP</fullName>
    </recommendedName>
</protein>
<keyword evidence="2" id="KW-0378">Hydrolase</keyword>
<evidence type="ECO:0000313" key="5">
    <source>
        <dbReference type="EMBL" id="RWR31350.1"/>
    </source>
</evidence>